<reference evidence="13" key="2">
    <citation type="submission" date="2023-04" db="EMBL/GenBank/DDBJ databases">
        <authorList>
            <person name="Beletskiy A.V."/>
            <person name="Mardanov A.V."/>
            <person name="Ravin N.V."/>
        </authorList>
    </citation>
    <scope>NUCLEOTIDE SEQUENCE</scope>
    <source>
        <strain evidence="13">GKL-01</strain>
    </source>
</reference>
<evidence type="ECO:0000256" key="4">
    <source>
        <dbReference type="ARBA" id="ARBA00022490"/>
    </source>
</evidence>
<evidence type="ECO:0000256" key="5">
    <source>
        <dbReference type="ARBA" id="ARBA00022598"/>
    </source>
</evidence>
<keyword evidence="8 11" id="KW-0648">Protein biosynthesis</keyword>
<evidence type="ECO:0000256" key="1">
    <source>
        <dbReference type="ARBA" id="ARBA00004496"/>
    </source>
</evidence>
<comment type="catalytic activity">
    <reaction evidence="10 11">
        <text>tRNA(Gly) + glycine + ATP = glycyl-tRNA(Gly) + AMP + diphosphate</text>
        <dbReference type="Rhea" id="RHEA:16013"/>
        <dbReference type="Rhea" id="RHEA-COMP:9664"/>
        <dbReference type="Rhea" id="RHEA-COMP:9683"/>
        <dbReference type="ChEBI" id="CHEBI:30616"/>
        <dbReference type="ChEBI" id="CHEBI:33019"/>
        <dbReference type="ChEBI" id="CHEBI:57305"/>
        <dbReference type="ChEBI" id="CHEBI:78442"/>
        <dbReference type="ChEBI" id="CHEBI:78522"/>
        <dbReference type="ChEBI" id="CHEBI:456215"/>
        <dbReference type="EC" id="6.1.1.14"/>
    </reaction>
</comment>
<accession>A0AA95H414</accession>
<keyword evidence="6 11" id="KW-0547">Nucleotide-binding</keyword>
<proteinExistence type="inferred from homology"/>
<dbReference type="InterPro" id="IPR008909">
    <property type="entry name" value="DALR_anticod-bd"/>
</dbReference>
<gene>
    <name evidence="11 13" type="primary">glyS</name>
    <name evidence="13" type="ORF">QJT80_13170</name>
</gene>
<dbReference type="HAMAP" id="MF_00255">
    <property type="entry name" value="Gly_tRNA_synth_beta"/>
    <property type="match status" value="1"/>
</dbReference>
<dbReference type="PANTHER" id="PTHR30075">
    <property type="entry name" value="GLYCYL-TRNA SYNTHETASE"/>
    <property type="match status" value="1"/>
</dbReference>
<dbReference type="Proteomes" id="UP001300672">
    <property type="component" value="Chromosome"/>
</dbReference>
<comment type="subcellular location">
    <subcellularLocation>
        <location evidence="1 11">Cytoplasm</location>
    </subcellularLocation>
</comment>
<dbReference type="GO" id="GO:0006420">
    <property type="term" value="P:arginyl-tRNA aminoacylation"/>
    <property type="evidence" value="ECO:0007669"/>
    <property type="project" value="InterPro"/>
</dbReference>
<organism evidence="13">
    <name type="scientific">Candidatus Thiocaldithrix dubininis</name>
    <dbReference type="NCBI Taxonomy" id="3080823"/>
    <lineage>
        <taxon>Bacteria</taxon>
        <taxon>Pseudomonadati</taxon>
        <taxon>Pseudomonadota</taxon>
        <taxon>Gammaproteobacteria</taxon>
        <taxon>Thiotrichales</taxon>
        <taxon>Thiotrichaceae</taxon>
        <taxon>Candidatus Thiocaldithrix</taxon>
    </lineage>
</organism>
<evidence type="ECO:0000256" key="6">
    <source>
        <dbReference type="ARBA" id="ARBA00022741"/>
    </source>
</evidence>
<dbReference type="SMART" id="SM00836">
    <property type="entry name" value="DALR_1"/>
    <property type="match status" value="1"/>
</dbReference>
<dbReference type="GO" id="GO:0004814">
    <property type="term" value="F:arginine-tRNA ligase activity"/>
    <property type="evidence" value="ECO:0007669"/>
    <property type="project" value="InterPro"/>
</dbReference>
<dbReference type="GO" id="GO:0006426">
    <property type="term" value="P:glycyl-tRNA aminoacylation"/>
    <property type="evidence" value="ECO:0007669"/>
    <property type="project" value="UniProtKB-UniRule"/>
</dbReference>
<dbReference type="InterPro" id="IPR015944">
    <property type="entry name" value="Gly-tRNA-synth_bsu"/>
</dbReference>
<dbReference type="GO" id="GO:0005524">
    <property type="term" value="F:ATP binding"/>
    <property type="evidence" value="ECO:0007669"/>
    <property type="project" value="UniProtKB-UniRule"/>
</dbReference>
<dbReference type="NCBIfam" id="TIGR00211">
    <property type="entry name" value="glyS"/>
    <property type="match status" value="1"/>
</dbReference>
<dbReference type="KEGG" id="tdu:QJT80_13170"/>
<dbReference type="AlphaFoldDB" id="A0AA95H414"/>
<dbReference type="GO" id="GO:0004820">
    <property type="term" value="F:glycine-tRNA ligase activity"/>
    <property type="evidence" value="ECO:0007669"/>
    <property type="project" value="UniProtKB-UniRule"/>
</dbReference>
<dbReference type="EC" id="6.1.1.14" evidence="11"/>
<dbReference type="EMBL" id="CP124755">
    <property type="protein sequence ID" value="WGZ90426.1"/>
    <property type="molecule type" value="Genomic_DNA"/>
</dbReference>
<comment type="similarity">
    <text evidence="2 11">Belongs to the class-II aminoacyl-tRNA synthetase family.</text>
</comment>
<dbReference type="GO" id="GO:0005829">
    <property type="term" value="C:cytosol"/>
    <property type="evidence" value="ECO:0007669"/>
    <property type="project" value="TreeGrafter"/>
</dbReference>
<keyword evidence="5 11" id="KW-0436">Ligase</keyword>
<evidence type="ECO:0000313" key="13">
    <source>
        <dbReference type="EMBL" id="WGZ90426.1"/>
    </source>
</evidence>
<protein>
    <recommendedName>
        <fullName evidence="11">Glycine--tRNA ligase beta subunit</fullName>
        <ecNumber evidence="11">6.1.1.14</ecNumber>
    </recommendedName>
    <alternativeName>
        <fullName evidence="11">Glycyl-tRNA synthetase beta subunit</fullName>
        <shortName evidence="11">GlyRS</shortName>
    </alternativeName>
</protein>
<comment type="subunit">
    <text evidence="3 11">Tetramer of two alpha and two beta subunits.</text>
</comment>
<name>A0AA95H414_9GAMM</name>
<dbReference type="Pfam" id="PF02092">
    <property type="entry name" value="tRNA_synt_2f"/>
    <property type="match status" value="1"/>
</dbReference>
<dbReference type="Pfam" id="PF05746">
    <property type="entry name" value="DALR_1"/>
    <property type="match status" value="1"/>
</dbReference>
<dbReference type="PANTHER" id="PTHR30075:SF2">
    <property type="entry name" value="GLYCINE--TRNA LIGASE, CHLOROPLASTIC_MITOCHONDRIAL 2"/>
    <property type="match status" value="1"/>
</dbReference>
<evidence type="ECO:0000256" key="2">
    <source>
        <dbReference type="ARBA" id="ARBA00008226"/>
    </source>
</evidence>
<dbReference type="PROSITE" id="PS50861">
    <property type="entry name" value="AA_TRNA_LIGASE_II_GLYAB"/>
    <property type="match status" value="1"/>
</dbReference>
<dbReference type="PRINTS" id="PR01045">
    <property type="entry name" value="TRNASYNTHGB"/>
</dbReference>
<evidence type="ECO:0000259" key="12">
    <source>
        <dbReference type="SMART" id="SM00836"/>
    </source>
</evidence>
<evidence type="ECO:0000256" key="3">
    <source>
        <dbReference type="ARBA" id="ARBA00011209"/>
    </source>
</evidence>
<feature type="domain" description="DALR anticodon binding" evidence="12">
    <location>
        <begin position="581"/>
        <end position="684"/>
    </location>
</feature>
<evidence type="ECO:0000256" key="10">
    <source>
        <dbReference type="ARBA" id="ARBA00047937"/>
    </source>
</evidence>
<evidence type="ECO:0000256" key="11">
    <source>
        <dbReference type="HAMAP-Rule" id="MF_00255"/>
    </source>
</evidence>
<sequence>MDLLVEIGTEELPPKALPTLSAAFTDGISQGLQAAGLTPAEVIAYAAPRRLAVWVKEVAAQQADQTIEKRGPAIKGAFDAEGKPTKAAEAFAASCGVNVADLGTLETDKGAWLVFRQTQAGQATPELLPAIVEKALASLPIPKRMRWGAGTAEFVRPVHWIVMLADNAVIDAEILGIKTGRESRGHRFHAPDAITLNSPSDYAIQLGSASVVAKFEARRDMIKHKVEQLAKRLGGQAVMPEGLLDEVTALVEWPVPVAGKFEERFLDVPQEALISTMQDNQKYFALVDANGKLISHFITVANIESRDEIQVAQGNERVIRPRFSDAEFFWTQDKKQPLASRAEQLKSMVFQQKLGTLYDKSQRVAQLAASIAQALNADQALATRAAELGKCDLVTNMVFEFTELQGIMGRYYALHDGEPAEVAQALDEQYMPRFAGDALPSTTTGTILALAERLDTLTGIFGIGQKPTGAKDPFGLRRAALGVLRLLIEKQLPLDLAVLLDKAADGLSAQLASKPATNETLDYVLERLKGYYQEQGINGALVDAVAALKVSQPLDFDRRVKAVAAFRQLSAAESLAAANKRISNILKKVDGELPAQVDASLLQLPAEQALAAAVQAQQAKVEPLFAQGDYEAALLSLAELREPVDKFFDDVMVMADDLALRNNRLALLNSLRSLFLRVADLSVL</sequence>
<dbReference type="InterPro" id="IPR006194">
    <property type="entry name" value="Gly-tRNA-synth_heterodimer"/>
</dbReference>
<evidence type="ECO:0000256" key="7">
    <source>
        <dbReference type="ARBA" id="ARBA00022840"/>
    </source>
</evidence>
<evidence type="ECO:0000256" key="9">
    <source>
        <dbReference type="ARBA" id="ARBA00023146"/>
    </source>
</evidence>
<dbReference type="SUPFAM" id="SSF109604">
    <property type="entry name" value="HD-domain/PDEase-like"/>
    <property type="match status" value="1"/>
</dbReference>
<evidence type="ECO:0000256" key="8">
    <source>
        <dbReference type="ARBA" id="ARBA00022917"/>
    </source>
</evidence>
<reference evidence="13" key="1">
    <citation type="journal article" date="2023" name="Int. J. Mol. Sci.">
        <title>Metagenomics Revealed a New Genus 'Candidatus Thiocaldithrix dubininis' gen. nov., sp. nov. and a New Species 'Candidatus Thiothrix putei' sp. nov. in the Family Thiotrichaceae, Some Members of Which Have Traits of Both Na+- and H+-Motive Energetics.</title>
        <authorList>
            <person name="Ravin N.V."/>
            <person name="Muntyan M.S."/>
            <person name="Smolyakov D.D."/>
            <person name="Rudenko T.S."/>
            <person name="Beletsky A.V."/>
            <person name="Mardanov A.V."/>
            <person name="Grabovich M.Y."/>
        </authorList>
    </citation>
    <scope>NUCLEOTIDE SEQUENCE</scope>
    <source>
        <strain evidence="13">GKL-01</strain>
    </source>
</reference>
<keyword evidence="7 11" id="KW-0067">ATP-binding</keyword>
<keyword evidence="4 11" id="KW-0963">Cytoplasm</keyword>
<keyword evidence="9 11" id="KW-0030">Aminoacyl-tRNA synthetase</keyword>